<dbReference type="Gene3D" id="2.120.10.80">
    <property type="entry name" value="Kelch-type beta propeller"/>
    <property type="match status" value="1"/>
</dbReference>
<comment type="caution">
    <text evidence="1">The sequence shown here is derived from an EMBL/GenBank/DDBJ whole genome shotgun (WGS) entry which is preliminary data.</text>
</comment>
<organism evidence="1 2">
    <name type="scientific">Stentor coeruleus</name>
    <dbReference type="NCBI Taxonomy" id="5963"/>
    <lineage>
        <taxon>Eukaryota</taxon>
        <taxon>Sar</taxon>
        <taxon>Alveolata</taxon>
        <taxon>Ciliophora</taxon>
        <taxon>Postciliodesmatophora</taxon>
        <taxon>Heterotrichea</taxon>
        <taxon>Heterotrichida</taxon>
        <taxon>Stentoridae</taxon>
        <taxon>Stentor</taxon>
    </lineage>
</organism>
<protein>
    <submittedName>
        <fullName evidence="1">Uncharacterized protein</fullName>
    </submittedName>
</protein>
<dbReference type="InterPro" id="IPR011043">
    <property type="entry name" value="Gal_Oxase/kelch_b-propeller"/>
</dbReference>
<name>A0A1R2BRN3_9CILI</name>
<dbReference type="AlphaFoldDB" id="A0A1R2BRN3"/>
<dbReference type="Proteomes" id="UP000187209">
    <property type="component" value="Unassembled WGS sequence"/>
</dbReference>
<dbReference type="OrthoDB" id="10027872at2759"/>
<gene>
    <name evidence="1" type="ORF">SteCoe_20560</name>
</gene>
<accession>A0A1R2BRN3</accession>
<dbReference type="EMBL" id="MPUH01000472">
    <property type="protein sequence ID" value="OMJ79406.1"/>
    <property type="molecule type" value="Genomic_DNA"/>
</dbReference>
<dbReference type="InterPro" id="IPR015915">
    <property type="entry name" value="Kelch-typ_b-propeller"/>
</dbReference>
<evidence type="ECO:0000313" key="2">
    <source>
        <dbReference type="Proteomes" id="UP000187209"/>
    </source>
</evidence>
<proteinExistence type="predicted"/>
<keyword evidence="2" id="KW-1185">Reference proteome</keyword>
<sequence length="438" mass="50720">MEIQCSNGKCQHESAEILVCGNQPLVYCNKHRKKHLKKCKMHHTSRNLYEKIPKKQRRKFKNFFIEQLSNYDKQSEEFLIKINECLIKIKEIALQGINIFSKYQEFYMNLFKNAQLNYLPMYYFTEDIIENDIDINDIENIGLNLVTNQISEFLSITSCFDKTFKECFNVFNKPKTYRRESINMSGKLYFFQNNTSNLIEFDPATKKNSKISITGIGIQGFGESTCEIKGNKLVTNGGFCSLNTFIIDLSSKKYTVILNGKKRQFAQGCYLNEKVYFFGGFNNELSFSKFYNVCDYLDLETKRWIQLPNLPNNIANTTTLILDSNNIIIAGGSDSIHGLVLLYNISKNSYSLLINQVRAQRKALLIQDEKIIYLLGEYLNISHIDNIVDWVIQSPLSIRSSVSSSVVRRGKKAYFSDYDNKVYEFDLNSLVCKEIDIT</sequence>
<evidence type="ECO:0000313" key="1">
    <source>
        <dbReference type="EMBL" id="OMJ79406.1"/>
    </source>
</evidence>
<dbReference type="Pfam" id="PF01344">
    <property type="entry name" value="Kelch_1"/>
    <property type="match status" value="1"/>
</dbReference>
<dbReference type="SUPFAM" id="SSF50965">
    <property type="entry name" value="Galactose oxidase, central domain"/>
    <property type="match status" value="1"/>
</dbReference>
<reference evidence="1 2" key="1">
    <citation type="submission" date="2016-11" db="EMBL/GenBank/DDBJ databases">
        <title>The macronuclear genome of Stentor coeruleus: a giant cell with tiny introns.</title>
        <authorList>
            <person name="Slabodnick M."/>
            <person name="Ruby J.G."/>
            <person name="Reiff S.B."/>
            <person name="Swart E.C."/>
            <person name="Gosai S."/>
            <person name="Prabakaran S."/>
            <person name="Witkowska E."/>
            <person name="Larue G.E."/>
            <person name="Fisher S."/>
            <person name="Freeman R.M."/>
            <person name="Gunawardena J."/>
            <person name="Chu W."/>
            <person name="Stover N.A."/>
            <person name="Gregory B.D."/>
            <person name="Nowacki M."/>
            <person name="Derisi J."/>
            <person name="Roy S.W."/>
            <person name="Marshall W.F."/>
            <person name="Sood P."/>
        </authorList>
    </citation>
    <scope>NUCLEOTIDE SEQUENCE [LARGE SCALE GENOMIC DNA]</scope>
    <source>
        <strain evidence="1">WM001</strain>
    </source>
</reference>
<dbReference type="InterPro" id="IPR006652">
    <property type="entry name" value="Kelch_1"/>
</dbReference>